<organism evidence="4 5">
    <name type="scientific">Fischerella thermalis CCMEE 5318</name>
    <dbReference type="NCBI Taxonomy" id="2019666"/>
    <lineage>
        <taxon>Bacteria</taxon>
        <taxon>Bacillati</taxon>
        <taxon>Cyanobacteriota</taxon>
        <taxon>Cyanophyceae</taxon>
        <taxon>Nostocales</taxon>
        <taxon>Hapalosiphonaceae</taxon>
        <taxon>Fischerella</taxon>
    </lineage>
</organism>
<evidence type="ECO:0000313" key="5">
    <source>
        <dbReference type="Proteomes" id="UP000235081"/>
    </source>
</evidence>
<sequence length="232" mass="25289">MNESQSRVIAYLLVTVVNGLPTQAIAIPTDKTGEATESFSVTSPASVEDPMAQVTSVSQLRDVQPTDWAFSALQSLVERYGCIAGYPDGTYRGDRPLSRYEFAAGLNACLDRVNEFIATATSDLVTREDYMVYLNFPDLFAKGNLGGIYFGQPPKITSSDLPLGNNVPDYINTGLGRPGSQPGTTHHLEAFYRFRVTDNISVTPGIIHIWEPGHTPDSDSITIGVLRTSFTF</sequence>
<evidence type="ECO:0000259" key="3">
    <source>
        <dbReference type="PROSITE" id="PS51272"/>
    </source>
</evidence>
<gene>
    <name evidence="4" type="ORF">CEN46_05210</name>
</gene>
<dbReference type="PROSITE" id="PS51272">
    <property type="entry name" value="SLH"/>
    <property type="match status" value="1"/>
</dbReference>
<dbReference type="GO" id="GO:0015288">
    <property type="term" value="F:porin activity"/>
    <property type="evidence" value="ECO:0007669"/>
    <property type="project" value="InterPro"/>
</dbReference>
<evidence type="ECO:0000256" key="1">
    <source>
        <dbReference type="ARBA" id="ARBA00008769"/>
    </source>
</evidence>
<accession>A0A2N6LL37</accession>
<dbReference type="Gene3D" id="2.40.160.180">
    <property type="entry name" value="Carbohydrate-selective porin OprB"/>
    <property type="match status" value="1"/>
</dbReference>
<dbReference type="InterPro" id="IPR038673">
    <property type="entry name" value="OprB_sf"/>
</dbReference>
<dbReference type="Pfam" id="PF00395">
    <property type="entry name" value="SLH"/>
    <property type="match status" value="1"/>
</dbReference>
<dbReference type="InterPro" id="IPR007049">
    <property type="entry name" value="Carb-sel_porin_OprB"/>
</dbReference>
<dbReference type="PANTHER" id="PTHR43308">
    <property type="entry name" value="OUTER MEMBRANE PROTEIN ALPHA-RELATED"/>
    <property type="match status" value="1"/>
</dbReference>
<dbReference type="PANTHER" id="PTHR43308:SF1">
    <property type="entry name" value="OUTER MEMBRANE PROTEIN ALPHA"/>
    <property type="match status" value="1"/>
</dbReference>
<name>A0A2N6LL37_9CYAN</name>
<dbReference type="Proteomes" id="UP000235081">
    <property type="component" value="Unassembled WGS sequence"/>
</dbReference>
<comment type="similarity">
    <text evidence="1 2">Belongs to the OprB family.</text>
</comment>
<dbReference type="InterPro" id="IPR001119">
    <property type="entry name" value="SLH_dom"/>
</dbReference>
<evidence type="ECO:0000313" key="4">
    <source>
        <dbReference type="EMBL" id="PMB25640.1"/>
    </source>
</evidence>
<proteinExistence type="inferred from homology"/>
<dbReference type="NCBIfam" id="NF033921">
    <property type="entry name" value="por_somb"/>
    <property type="match status" value="1"/>
</dbReference>
<dbReference type="GO" id="GO:0016020">
    <property type="term" value="C:membrane"/>
    <property type="evidence" value="ECO:0007669"/>
    <property type="project" value="InterPro"/>
</dbReference>
<dbReference type="EMBL" id="NMQE01000140">
    <property type="protein sequence ID" value="PMB25640.1"/>
    <property type="molecule type" value="Genomic_DNA"/>
</dbReference>
<dbReference type="AlphaFoldDB" id="A0A2N6LL37"/>
<reference evidence="4 5" key="1">
    <citation type="submission" date="2017-07" db="EMBL/GenBank/DDBJ databases">
        <title>Genomes of Fischerella (Mastigocladus) sp. strains.</title>
        <authorList>
            <person name="Miller S.R."/>
        </authorList>
    </citation>
    <scope>NUCLEOTIDE SEQUENCE [LARGE SCALE GENOMIC DNA]</scope>
    <source>
        <strain evidence="4 5">CCMEE 5318</strain>
    </source>
</reference>
<comment type="caution">
    <text evidence="4">The sequence shown here is derived from an EMBL/GenBank/DDBJ whole genome shotgun (WGS) entry which is preliminary data.</text>
</comment>
<protein>
    <recommendedName>
        <fullName evidence="3">SLH domain-containing protein</fullName>
    </recommendedName>
</protein>
<feature type="domain" description="SLH" evidence="3">
    <location>
        <begin position="56"/>
        <end position="120"/>
    </location>
</feature>
<dbReference type="RefSeq" id="WP_102180720.1">
    <property type="nucleotide sequence ID" value="NZ_NMQE01000140.1"/>
</dbReference>
<dbReference type="Pfam" id="PF04966">
    <property type="entry name" value="OprB"/>
    <property type="match status" value="1"/>
</dbReference>
<dbReference type="InterPro" id="IPR051465">
    <property type="entry name" value="Cell_Envelope_Struct_Comp"/>
</dbReference>
<dbReference type="GO" id="GO:0008643">
    <property type="term" value="P:carbohydrate transport"/>
    <property type="evidence" value="ECO:0007669"/>
    <property type="project" value="InterPro"/>
</dbReference>
<dbReference type="InterPro" id="IPR047684">
    <property type="entry name" value="Por_som-like"/>
</dbReference>
<evidence type="ECO:0000256" key="2">
    <source>
        <dbReference type="RuleBase" id="RU363072"/>
    </source>
</evidence>